<proteinExistence type="predicted"/>
<dbReference type="GO" id="GO:0008324">
    <property type="term" value="F:monoatomic cation transmembrane transporter activity"/>
    <property type="evidence" value="ECO:0007669"/>
    <property type="project" value="InterPro"/>
</dbReference>
<feature type="domain" description="RCK C-terminal" evidence="1">
    <location>
        <begin position="140"/>
        <end position="223"/>
    </location>
</feature>
<name>A0A4R0XT21_9MOLU</name>
<reference evidence="2 3" key="1">
    <citation type="submission" date="2018-02" db="EMBL/GenBank/DDBJ databases">
        <title>Mycoplasma marinum and Mycoplasma todarodis sp. nov., moderately halophilic and psychrotolerant mycoplasmas isolated from cephalopods.</title>
        <authorList>
            <person name="Viver T."/>
        </authorList>
    </citation>
    <scope>NUCLEOTIDE SEQUENCE [LARGE SCALE GENOMIC DNA]</scope>
    <source>
        <strain evidence="2 3">PE</strain>
    </source>
</reference>
<dbReference type="InterPro" id="IPR050721">
    <property type="entry name" value="Trk_Ktr_HKT_K-transport"/>
</dbReference>
<keyword evidence="3" id="KW-1185">Reference proteome</keyword>
<dbReference type="SUPFAM" id="SSF116726">
    <property type="entry name" value="TrkA C-terminal domain-like"/>
    <property type="match status" value="1"/>
</dbReference>
<dbReference type="PROSITE" id="PS51202">
    <property type="entry name" value="RCK_C"/>
    <property type="match status" value="1"/>
</dbReference>
<accession>A0A4R0XT21</accession>
<sequence>MAKKGNTKDIAVIGTGRFGTSVVEQLVSMNRYVMAIDNDEKNLTQVSRIANSVAIADGADIEGLKGLGLETFETVIVGVSNNIEIIAALLEIGVKHVIAKARSIRHERVLRQIGVDIIVRPEAESGIRTAIIATNSSFIKYAEGLQEVGDGYAIGTTIIKNAGWFERALKNMNFVKMGVSIVSINRNSKVILPHGSLMLKENDKLTIIGKIHNITKVFEEANGFKGTTEIKISKYKKTKKATAEKTEKKSTLKEK</sequence>
<evidence type="ECO:0000313" key="3">
    <source>
        <dbReference type="Proteomes" id="UP000294192"/>
    </source>
</evidence>
<evidence type="ECO:0000259" key="1">
    <source>
        <dbReference type="PROSITE" id="PS51202"/>
    </source>
</evidence>
<dbReference type="InterPro" id="IPR036291">
    <property type="entry name" value="NAD(P)-bd_dom_sf"/>
</dbReference>
<dbReference type="InterPro" id="IPR003148">
    <property type="entry name" value="RCK_N"/>
</dbReference>
<evidence type="ECO:0000313" key="2">
    <source>
        <dbReference type="EMBL" id="TCG12043.1"/>
    </source>
</evidence>
<dbReference type="Gene3D" id="3.40.50.720">
    <property type="entry name" value="NAD(P)-binding Rossmann-like Domain"/>
    <property type="match status" value="1"/>
</dbReference>
<dbReference type="Gene3D" id="3.30.70.1450">
    <property type="entry name" value="Regulator of K+ conductance, C-terminal domain"/>
    <property type="match status" value="1"/>
</dbReference>
<dbReference type="GO" id="GO:0006813">
    <property type="term" value="P:potassium ion transport"/>
    <property type="evidence" value="ECO:0007669"/>
    <property type="project" value="InterPro"/>
</dbReference>
<dbReference type="OrthoDB" id="9776294at2"/>
<dbReference type="AlphaFoldDB" id="A0A4R0XT21"/>
<dbReference type="PANTHER" id="PTHR43833:SF7">
    <property type="entry name" value="KTR SYSTEM POTASSIUM UPTAKE PROTEIN C"/>
    <property type="match status" value="1"/>
</dbReference>
<dbReference type="PANTHER" id="PTHR43833">
    <property type="entry name" value="POTASSIUM CHANNEL PROTEIN 2-RELATED-RELATED"/>
    <property type="match status" value="1"/>
</dbReference>
<dbReference type="EMBL" id="PSZO01000001">
    <property type="protein sequence ID" value="TCG12043.1"/>
    <property type="molecule type" value="Genomic_DNA"/>
</dbReference>
<dbReference type="Pfam" id="PF02254">
    <property type="entry name" value="TrkA_N"/>
    <property type="match status" value="1"/>
</dbReference>
<dbReference type="Pfam" id="PF02080">
    <property type="entry name" value="TrkA_C"/>
    <property type="match status" value="1"/>
</dbReference>
<dbReference type="Proteomes" id="UP000294192">
    <property type="component" value="Unassembled WGS sequence"/>
</dbReference>
<organism evidence="2 3">
    <name type="scientific">Mycoplasma marinum</name>
    <dbReference type="NCBI Taxonomy" id="1937190"/>
    <lineage>
        <taxon>Bacteria</taxon>
        <taxon>Bacillati</taxon>
        <taxon>Mycoplasmatota</taxon>
        <taxon>Mollicutes</taxon>
        <taxon>Mycoplasmataceae</taxon>
        <taxon>Mycoplasma</taxon>
    </lineage>
</organism>
<protein>
    <submittedName>
        <fullName evidence="2">Potassium transporter KtrA</fullName>
    </submittedName>
</protein>
<gene>
    <name evidence="2" type="ORF">C4B24_00360</name>
</gene>
<dbReference type="InterPro" id="IPR036721">
    <property type="entry name" value="RCK_C_sf"/>
</dbReference>
<dbReference type="RefSeq" id="WP_131598246.1">
    <property type="nucleotide sequence ID" value="NZ_CBDBYK010000003.1"/>
</dbReference>
<dbReference type="SUPFAM" id="SSF51735">
    <property type="entry name" value="NAD(P)-binding Rossmann-fold domains"/>
    <property type="match status" value="1"/>
</dbReference>
<comment type="caution">
    <text evidence="2">The sequence shown here is derived from an EMBL/GenBank/DDBJ whole genome shotgun (WGS) entry which is preliminary data.</text>
</comment>
<dbReference type="InterPro" id="IPR006037">
    <property type="entry name" value="RCK_C"/>
</dbReference>